<dbReference type="InterPro" id="IPR029071">
    <property type="entry name" value="Ubiquitin-like_domsf"/>
</dbReference>
<protein>
    <recommendedName>
        <fullName evidence="2">CAP-Gly domain-containing protein</fullName>
    </recommendedName>
</protein>
<evidence type="ECO:0000313" key="4">
    <source>
        <dbReference type="EMBL" id="CAF3964383.1"/>
    </source>
</evidence>
<dbReference type="Gene3D" id="2.30.30.190">
    <property type="entry name" value="CAP Gly-rich-like domain"/>
    <property type="match status" value="1"/>
</dbReference>
<dbReference type="EMBL" id="CAJOBC010008542">
    <property type="protein sequence ID" value="CAF3964383.1"/>
    <property type="molecule type" value="Genomic_DNA"/>
</dbReference>
<dbReference type="Proteomes" id="UP000663829">
    <property type="component" value="Unassembled WGS sequence"/>
</dbReference>
<evidence type="ECO:0000313" key="5">
    <source>
        <dbReference type="Proteomes" id="UP000663829"/>
    </source>
</evidence>
<organism evidence="3 5">
    <name type="scientific">Didymodactylos carnosus</name>
    <dbReference type="NCBI Taxonomy" id="1234261"/>
    <lineage>
        <taxon>Eukaryota</taxon>
        <taxon>Metazoa</taxon>
        <taxon>Spiralia</taxon>
        <taxon>Gnathifera</taxon>
        <taxon>Rotifera</taxon>
        <taxon>Eurotatoria</taxon>
        <taxon>Bdelloidea</taxon>
        <taxon>Philodinida</taxon>
        <taxon>Philodinidae</taxon>
        <taxon>Didymodactylos</taxon>
    </lineage>
</organism>
<evidence type="ECO:0000313" key="3">
    <source>
        <dbReference type="EMBL" id="CAF1199794.1"/>
    </source>
</evidence>
<dbReference type="Gene3D" id="3.10.20.90">
    <property type="entry name" value="Phosphatidylinositol 3-kinase Catalytic Subunit, Chain A, domain 1"/>
    <property type="match status" value="1"/>
</dbReference>
<dbReference type="PROSITE" id="PS50245">
    <property type="entry name" value="CAP_GLY_2"/>
    <property type="match status" value="1"/>
</dbReference>
<comment type="caution">
    <text evidence="3">The sequence shown here is derived from an EMBL/GenBank/DDBJ whole genome shotgun (WGS) entry which is preliminary data.</text>
</comment>
<sequence>MSELYTTDNVVLRIECQIKNFYCKRKFSLNWTVSDLRVYFEQLLDIDIENIILKLNNNVKLTNDNFKLAELNLKTNDLIFIDSVNRVDDIDDVNELPDKYQMSDKDYDKRQNTLRKFLKENKLGKYSGNLNLSYNNSNQHKRLELESIEKLKLLKIGQEVNVCEPNKPLRTANIQYVGILRGIREPFIGVIFDEPVGDSNGQDGCIRYFDAKRKHASFVRPEYIQIRDNIEQSSGTDSDDIKLD</sequence>
<keyword evidence="1" id="KW-0143">Chaperone</keyword>
<evidence type="ECO:0000256" key="1">
    <source>
        <dbReference type="ARBA" id="ARBA00023186"/>
    </source>
</evidence>
<dbReference type="SMART" id="SM01052">
    <property type="entry name" value="CAP_GLY"/>
    <property type="match status" value="1"/>
</dbReference>
<evidence type="ECO:0000259" key="2">
    <source>
        <dbReference type="PROSITE" id="PS50245"/>
    </source>
</evidence>
<dbReference type="OrthoDB" id="5295208at2759"/>
<proteinExistence type="predicted"/>
<dbReference type="Proteomes" id="UP000681722">
    <property type="component" value="Unassembled WGS sequence"/>
</dbReference>
<keyword evidence="5" id="KW-1185">Reference proteome</keyword>
<dbReference type="SUPFAM" id="SSF74924">
    <property type="entry name" value="Cap-Gly domain"/>
    <property type="match status" value="1"/>
</dbReference>
<dbReference type="Pfam" id="PF01302">
    <property type="entry name" value="CAP_GLY"/>
    <property type="match status" value="1"/>
</dbReference>
<dbReference type="InterPro" id="IPR036859">
    <property type="entry name" value="CAP-Gly_dom_sf"/>
</dbReference>
<accession>A0A814WKV1</accession>
<gene>
    <name evidence="3" type="ORF">GPM918_LOCUS23660</name>
    <name evidence="4" type="ORF">SRO942_LOCUS23660</name>
</gene>
<dbReference type="SUPFAM" id="SSF54236">
    <property type="entry name" value="Ubiquitin-like"/>
    <property type="match status" value="1"/>
</dbReference>
<dbReference type="AlphaFoldDB" id="A0A814WKV1"/>
<dbReference type="EMBL" id="CAJNOQ010008540">
    <property type="protein sequence ID" value="CAF1199794.1"/>
    <property type="molecule type" value="Genomic_DNA"/>
</dbReference>
<dbReference type="InterPro" id="IPR000938">
    <property type="entry name" value="CAP-Gly_domain"/>
</dbReference>
<name>A0A814WKV1_9BILA</name>
<reference evidence="3" key="1">
    <citation type="submission" date="2021-02" db="EMBL/GenBank/DDBJ databases">
        <authorList>
            <person name="Nowell W R."/>
        </authorList>
    </citation>
    <scope>NUCLEOTIDE SEQUENCE</scope>
</reference>
<feature type="domain" description="CAP-Gly" evidence="2">
    <location>
        <begin position="178"/>
        <end position="220"/>
    </location>
</feature>